<evidence type="ECO:0000313" key="2">
    <source>
        <dbReference type="Proteomes" id="UP000030403"/>
    </source>
</evidence>
<sequence>MPWTESISIVGIIEFHSGADTGTSSGMSNRVSGFEFRYQ</sequence>
<accession>A0A0A5FYF5</accession>
<gene>
    <name evidence="1" type="ORF">N783_16015</name>
</gene>
<dbReference type="Proteomes" id="UP000030403">
    <property type="component" value="Unassembled WGS sequence"/>
</dbReference>
<reference evidence="1 2" key="1">
    <citation type="submission" date="2013-08" db="EMBL/GenBank/DDBJ databases">
        <authorList>
            <person name="Huang J."/>
            <person name="Wang G."/>
        </authorList>
    </citation>
    <scope>NUCLEOTIDE SEQUENCE [LARGE SCALE GENOMIC DNA]</scope>
    <source>
        <strain evidence="1 2">BH030004</strain>
    </source>
</reference>
<name>A0A0A5FYF5_9BACI</name>
<keyword evidence="2" id="KW-1185">Reference proteome</keyword>
<dbReference type="EMBL" id="AVPF01000048">
    <property type="protein sequence ID" value="KGX84829.1"/>
    <property type="molecule type" value="Genomic_DNA"/>
</dbReference>
<proteinExistence type="predicted"/>
<organism evidence="1 2">
    <name type="scientific">Pontibacillus marinus BH030004 = DSM 16465</name>
    <dbReference type="NCBI Taxonomy" id="1385511"/>
    <lineage>
        <taxon>Bacteria</taxon>
        <taxon>Bacillati</taxon>
        <taxon>Bacillota</taxon>
        <taxon>Bacilli</taxon>
        <taxon>Bacillales</taxon>
        <taxon>Bacillaceae</taxon>
        <taxon>Pontibacillus</taxon>
    </lineage>
</organism>
<comment type="caution">
    <text evidence="1">The sequence shown here is derived from an EMBL/GenBank/DDBJ whole genome shotgun (WGS) entry which is preliminary data.</text>
</comment>
<evidence type="ECO:0000313" key="1">
    <source>
        <dbReference type="EMBL" id="KGX84829.1"/>
    </source>
</evidence>
<dbReference type="AlphaFoldDB" id="A0A0A5FYF5"/>
<protein>
    <submittedName>
        <fullName evidence="1">Uncharacterized protein</fullName>
    </submittedName>
</protein>